<proteinExistence type="predicted"/>
<keyword evidence="3" id="KW-1185">Reference proteome</keyword>
<comment type="caution">
    <text evidence="2">The sequence shown here is derived from an EMBL/GenBank/DDBJ whole genome shotgun (WGS) entry which is preliminary data.</text>
</comment>
<keyword evidence="1" id="KW-0175">Coiled coil</keyword>
<dbReference type="AlphaFoldDB" id="A0A3M7L9W1"/>
<dbReference type="Pfam" id="PF14092">
    <property type="entry name" value="DUF4270"/>
    <property type="match status" value="1"/>
</dbReference>
<dbReference type="InterPro" id="IPR025366">
    <property type="entry name" value="DUF4270"/>
</dbReference>
<name>A0A3M7L9W1_9FLAO</name>
<gene>
    <name evidence="2" type="ORF">D1632_15710</name>
</gene>
<evidence type="ECO:0000313" key="2">
    <source>
        <dbReference type="EMBL" id="RMZ59009.1"/>
    </source>
</evidence>
<dbReference type="EMBL" id="QWIV01000014">
    <property type="protein sequence ID" value="RMZ59009.1"/>
    <property type="molecule type" value="Genomic_DNA"/>
</dbReference>
<protein>
    <submittedName>
        <fullName evidence="2">DUF4270 family protein</fullName>
    </submittedName>
</protein>
<accession>A0A3M7L9W1</accession>
<sequence length="522" mass="57254">MTHIIKRSIAIFSMVIFGSVLLYNCEPDPDSLGEQLFLNGAATGNEESFNLIAYNISNNDSIRSDASQLLNTVGLTTSTAVLGAVKDSQFGKQKVSYYTQVRLPSYNPDFGTNAAVDSVVLVVKPYYEGDSLTTNTYDDGFQFGGENAKKIVSSYPAKKYGRAKAPKLTIKVNEVDEFLNGFSDTAYSNKEYATGQEIGSADFTGNVSAVTITKDSDGSSLFTSAAGYRIPLSSSFFKTKIIDKKGQSELNDMSNFIRYFKGIKLSVVEDDAYLVQFDPNALEMIMYYKYDKIENGVNTRPQATYTFSLAAGNAHIGNYKYDRSGLTNFPIVTGDMNVGDNKLFLQGMGGPSIGIKISKEELDRLKEMYQNKKAAIISAKIRMYTDGSWTNKYAKPSSFTIIQKDKDSGKDVSSFTTDLLTLVGSNNFSLFKAYNTDKDESYYEFTVTKSVKDLVEAGADNTDNANKTLKIDIGSFLSSSSGVLGGYQYTSRAFAVERAVFIGSGDVGNPKRIQLKVLYGTK</sequence>
<dbReference type="Proteomes" id="UP000267524">
    <property type="component" value="Unassembled WGS sequence"/>
</dbReference>
<reference evidence="2 3" key="1">
    <citation type="submission" date="2018-08" db="EMBL/GenBank/DDBJ databases">
        <title>Chryseobacterium nematophagum: a novel matrix digesting pathogen of nematodes.</title>
        <authorList>
            <person name="Page A."/>
            <person name="Roberts M."/>
            <person name="Felix M.-A."/>
            <person name="Weir W."/>
        </authorList>
    </citation>
    <scope>NUCLEOTIDE SEQUENCE [LARGE SCALE GENOMIC DNA]</scope>
    <source>
        <strain evidence="2 3">JUb275</strain>
    </source>
</reference>
<feature type="coiled-coil region" evidence="1">
    <location>
        <begin position="355"/>
        <end position="382"/>
    </location>
</feature>
<evidence type="ECO:0000256" key="1">
    <source>
        <dbReference type="SAM" id="Coils"/>
    </source>
</evidence>
<dbReference type="RefSeq" id="WP_122548156.1">
    <property type="nucleotide sequence ID" value="NZ_QWIV01000014.1"/>
</dbReference>
<evidence type="ECO:0000313" key="3">
    <source>
        <dbReference type="Proteomes" id="UP000267524"/>
    </source>
</evidence>
<organism evidence="2 3">
    <name type="scientific">Chryseobacterium nematophagum</name>
    <dbReference type="NCBI Taxonomy" id="2305228"/>
    <lineage>
        <taxon>Bacteria</taxon>
        <taxon>Pseudomonadati</taxon>
        <taxon>Bacteroidota</taxon>
        <taxon>Flavobacteriia</taxon>
        <taxon>Flavobacteriales</taxon>
        <taxon>Weeksellaceae</taxon>
        <taxon>Chryseobacterium group</taxon>
        <taxon>Chryseobacterium</taxon>
    </lineage>
</organism>